<gene>
    <name evidence="1" type="ORF">SSYM_2337</name>
</gene>
<protein>
    <submittedName>
        <fullName evidence="1">Uncharacterized protein</fullName>
    </submittedName>
</protein>
<reference evidence="2" key="1">
    <citation type="journal article" date="2011" name="Genome Biol. Evol.">
        <title>Massive genomic decay in Serratia symbiotica, a recently evolved symbiont of aphids.</title>
        <authorList>
            <person name="Burke G.R."/>
            <person name="Moran N.A."/>
        </authorList>
    </citation>
    <scope>NUCLEOTIDE SEQUENCE [LARGE SCALE GENOMIC DNA]</scope>
    <source>
        <strain evidence="2">Tucson</strain>
    </source>
</reference>
<dbReference type="HOGENOM" id="CLU_2685802_0_0_6"/>
<dbReference type="AlphaFoldDB" id="E9CPA0"/>
<evidence type="ECO:0000313" key="1">
    <source>
        <dbReference type="EMBL" id="EFW11691.1"/>
    </source>
</evidence>
<keyword evidence="2" id="KW-1185">Reference proteome</keyword>
<evidence type="ECO:0000313" key="2">
    <source>
        <dbReference type="Proteomes" id="UP000013568"/>
    </source>
</evidence>
<dbReference type="EMBL" id="GL636124">
    <property type="protein sequence ID" value="EFW11691.1"/>
    <property type="molecule type" value="Genomic_DNA"/>
</dbReference>
<name>E9CPA0_9GAMM</name>
<accession>E9CPA0</accession>
<organism evidence="1 2">
    <name type="scientific">Serratia symbiotica str. Tucson</name>
    <dbReference type="NCBI Taxonomy" id="914128"/>
    <lineage>
        <taxon>Bacteria</taxon>
        <taxon>Pseudomonadati</taxon>
        <taxon>Pseudomonadota</taxon>
        <taxon>Gammaproteobacteria</taxon>
        <taxon>Enterobacterales</taxon>
        <taxon>Yersiniaceae</taxon>
        <taxon>Serratia</taxon>
        <taxon>Serratia symbiotica</taxon>
    </lineage>
</organism>
<dbReference type="Proteomes" id="UP000013568">
    <property type="component" value="Unassembled WGS sequence"/>
</dbReference>
<proteinExistence type="predicted"/>
<sequence>MRCSGDGSRNNGMAQGKSLCSACGGLLWVIYWLRPLQKSKPAMGGQRDAMNARLRADLVLIVELGGIMTARINC</sequence>